<dbReference type="AlphaFoldDB" id="A0AAV7MYB4"/>
<proteinExistence type="predicted"/>
<organism evidence="1 2">
    <name type="scientific">Pleurodeles waltl</name>
    <name type="common">Iberian ribbed newt</name>
    <dbReference type="NCBI Taxonomy" id="8319"/>
    <lineage>
        <taxon>Eukaryota</taxon>
        <taxon>Metazoa</taxon>
        <taxon>Chordata</taxon>
        <taxon>Craniata</taxon>
        <taxon>Vertebrata</taxon>
        <taxon>Euteleostomi</taxon>
        <taxon>Amphibia</taxon>
        <taxon>Batrachia</taxon>
        <taxon>Caudata</taxon>
        <taxon>Salamandroidea</taxon>
        <taxon>Salamandridae</taxon>
        <taxon>Pleurodelinae</taxon>
        <taxon>Pleurodeles</taxon>
    </lineage>
</organism>
<gene>
    <name evidence="1" type="ORF">NDU88_006003</name>
</gene>
<evidence type="ECO:0000313" key="2">
    <source>
        <dbReference type="Proteomes" id="UP001066276"/>
    </source>
</evidence>
<accession>A0AAV7MYB4</accession>
<sequence length="142" mass="15815">MTLLACTPWGVFILNYRSFKKGKYVTARVYGEGDRPGRVLANLIRPHRDNNAITKVVDADGSELDDPALIAQRFRDYYQDLYTSRVTSTPEVVLDYLTHITLPRLEDTNREELMAPLTLTELSRALGGMAEGKALGPDGLTA</sequence>
<evidence type="ECO:0000313" key="1">
    <source>
        <dbReference type="EMBL" id="KAJ1108627.1"/>
    </source>
</evidence>
<keyword evidence="2" id="KW-1185">Reference proteome</keyword>
<reference evidence="1" key="1">
    <citation type="journal article" date="2022" name="bioRxiv">
        <title>Sequencing and chromosome-scale assembly of the giantPleurodeles waltlgenome.</title>
        <authorList>
            <person name="Brown T."/>
            <person name="Elewa A."/>
            <person name="Iarovenko S."/>
            <person name="Subramanian E."/>
            <person name="Araus A.J."/>
            <person name="Petzold A."/>
            <person name="Susuki M."/>
            <person name="Suzuki K.-i.T."/>
            <person name="Hayashi T."/>
            <person name="Toyoda A."/>
            <person name="Oliveira C."/>
            <person name="Osipova E."/>
            <person name="Leigh N.D."/>
            <person name="Simon A."/>
            <person name="Yun M.H."/>
        </authorList>
    </citation>
    <scope>NUCLEOTIDE SEQUENCE</scope>
    <source>
        <strain evidence="1">20211129_DDA</strain>
        <tissue evidence="1">Liver</tissue>
    </source>
</reference>
<dbReference type="EMBL" id="JANPWB010000013">
    <property type="protein sequence ID" value="KAJ1108627.1"/>
    <property type="molecule type" value="Genomic_DNA"/>
</dbReference>
<comment type="caution">
    <text evidence="1">The sequence shown here is derived from an EMBL/GenBank/DDBJ whole genome shotgun (WGS) entry which is preliminary data.</text>
</comment>
<dbReference type="Proteomes" id="UP001066276">
    <property type="component" value="Chromosome 9"/>
</dbReference>
<protein>
    <submittedName>
        <fullName evidence="1">Uncharacterized protein</fullName>
    </submittedName>
</protein>
<name>A0AAV7MYB4_PLEWA</name>